<keyword evidence="3" id="KW-1185">Reference proteome</keyword>
<accession>A0ABM6LLM5</accession>
<proteinExistence type="predicted"/>
<dbReference type="RefSeq" id="WP_006636672.1">
    <property type="nucleotide sequence ID" value="NZ_BORD01000002.1"/>
</dbReference>
<dbReference type="EMBL" id="CP021920">
    <property type="protein sequence ID" value="ASB90274.1"/>
    <property type="molecule type" value="Genomic_DNA"/>
</dbReference>
<name>A0ABM6LLM5_9BACI</name>
<reference evidence="2 3" key="1">
    <citation type="submission" date="2017-06" db="EMBL/GenBank/DDBJ databases">
        <title>Genome sequence of Bacillus sonorensis strain SRCM101395.</title>
        <authorList>
            <person name="Cho S.H."/>
        </authorList>
    </citation>
    <scope>NUCLEOTIDE SEQUENCE [LARGE SCALE GENOMIC DNA]</scope>
    <source>
        <strain evidence="2 3">SRCM101395</strain>
    </source>
</reference>
<dbReference type="Proteomes" id="UP000196877">
    <property type="component" value="Chromosome"/>
</dbReference>
<feature type="signal peptide" evidence="1">
    <location>
        <begin position="1"/>
        <end position="21"/>
    </location>
</feature>
<evidence type="ECO:0000313" key="3">
    <source>
        <dbReference type="Proteomes" id="UP000196877"/>
    </source>
</evidence>
<organism evidence="2 3">
    <name type="scientific">Bacillus sonorensis</name>
    <dbReference type="NCBI Taxonomy" id="119858"/>
    <lineage>
        <taxon>Bacteria</taxon>
        <taxon>Bacillati</taxon>
        <taxon>Bacillota</taxon>
        <taxon>Bacilli</taxon>
        <taxon>Bacillales</taxon>
        <taxon>Bacillaceae</taxon>
        <taxon>Bacillus</taxon>
    </lineage>
</organism>
<evidence type="ECO:0000313" key="2">
    <source>
        <dbReference type="EMBL" id="ASB90274.1"/>
    </source>
</evidence>
<feature type="chain" id="PRO_5045428979" evidence="1">
    <location>
        <begin position="22"/>
        <end position="104"/>
    </location>
</feature>
<sequence>MIKTIITFLLSLSILSTPFLHQDQSAGFAPEEAAHMSQTLSKPEAHALKIPPFSKSFLHQPGKAANVYTQSITHFIPQPEVRHGDLLLEKTCAIPVKYQSNYLS</sequence>
<gene>
    <name evidence="2" type="ORF">S101395_03768</name>
</gene>
<keyword evidence="1" id="KW-0732">Signal</keyword>
<dbReference type="GeneID" id="92852281"/>
<protein>
    <submittedName>
        <fullName evidence="2">Uncharacterized protein</fullName>
    </submittedName>
</protein>
<evidence type="ECO:0000256" key="1">
    <source>
        <dbReference type="SAM" id="SignalP"/>
    </source>
</evidence>